<gene>
    <name evidence="2" type="ORF">G4Z14_11090</name>
</gene>
<evidence type="ECO:0000313" key="3">
    <source>
        <dbReference type="Proteomes" id="UP000477782"/>
    </source>
</evidence>
<keyword evidence="2" id="KW-0378">Hydrolase</keyword>
<organism evidence="2 3">
    <name type="scientific">Tabrizicola oligotrophica</name>
    <dbReference type="NCBI Taxonomy" id="2710650"/>
    <lineage>
        <taxon>Bacteria</taxon>
        <taxon>Pseudomonadati</taxon>
        <taxon>Pseudomonadota</taxon>
        <taxon>Alphaproteobacteria</taxon>
        <taxon>Rhodobacterales</taxon>
        <taxon>Paracoccaceae</taxon>
        <taxon>Tabrizicola</taxon>
    </lineage>
</organism>
<dbReference type="PANTHER" id="PTHR43194:SF2">
    <property type="entry name" value="PEROXISOMAL MEMBRANE PROTEIN LPX1"/>
    <property type="match status" value="1"/>
</dbReference>
<evidence type="ECO:0000313" key="2">
    <source>
        <dbReference type="EMBL" id="NEY90843.1"/>
    </source>
</evidence>
<dbReference type="SUPFAM" id="SSF53474">
    <property type="entry name" value="alpha/beta-Hydrolases"/>
    <property type="match status" value="1"/>
</dbReference>
<comment type="caution">
    <text evidence="2">The sequence shown here is derived from an EMBL/GenBank/DDBJ whole genome shotgun (WGS) entry which is preliminary data.</text>
</comment>
<dbReference type="InterPro" id="IPR050228">
    <property type="entry name" value="Carboxylesterase_BioH"/>
</dbReference>
<reference evidence="2 3" key="1">
    <citation type="submission" date="2020-02" db="EMBL/GenBank/DDBJ databases">
        <authorList>
            <person name="Chen W.-M."/>
        </authorList>
    </citation>
    <scope>NUCLEOTIDE SEQUENCE [LARGE SCALE GENOMIC DNA]</scope>
    <source>
        <strain evidence="2 3">KMS-5</strain>
    </source>
</reference>
<keyword evidence="3" id="KW-1185">Reference proteome</keyword>
<dbReference type="PANTHER" id="PTHR43194">
    <property type="entry name" value="HYDROLASE ALPHA/BETA FOLD FAMILY"/>
    <property type="match status" value="1"/>
</dbReference>
<sequence>MALIWLKDLRLNAVIEGPDTAPAVVFLHALGTDLHLWDATVAALAPRFRCLRFDARGHGRSDVPPARYAMGALIRDAESLMEHFGLKDAVVVGSSMGGLVAQGLATKRLDLVRALVLANTAAKIGGPGLWQGRAAEVGAQGLAAYAPGAMERIFGRNWQEAAAMPAIRATLEAMNPQGWIGCAHAISGADFYTTTAALGLPTLVIAGTNDGTTPPDLVRETADLIRGHRWELMRATGHLPMVERPAEFMALLDDFLRSIGHG</sequence>
<dbReference type="InterPro" id="IPR000073">
    <property type="entry name" value="AB_hydrolase_1"/>
</dbReference>
<dbReference type="GO" id="GO:0016787">
    <property type="term" value="F:hydrolase activity"/>
    <property type="evidence" value="ECO:0007669"/>
    <property type="project" value="UniProtKB-KW"/>
</dbReference>
<dbReference type="Pfam" id="PF00561">
    <property type="entry name" value="Abhydrolase_1"/>
    <property type="match status" value="1"/>
</dbReference>
<dbReference type="Gene3D" id="3.40.50.1820">
    <property type="entry name" value="alpha/beta hydrolase"/>
    <property type="match status" value="1"/>
</dbReference>
<dbReference type="PRINTS" id="PR00111">
    <property type="entry name" value="ABHYDROLASE"/>
</dbReference>
<evidence type="ECO:0000259" key="1">
    <source>
        <dbReference type="Pfam" id="PF00561"/>
    </source>
</evidence>
<proteinExistence type="predicted"/>
<feature type="domain" description="AB hydrolase-1" evidence="1">
    <location>
        <begin position="22"/>
        <end position="245"/>
    </location>
</feature>
<protein>
    <submittedName>
        <fullName evidence="2">Alpha/beta fold hydrolase</fullName>
    </submittedName>
</protein>
<accession>A0A6M0QVZ4</accession>
<dbReference type="InterPro" id="IPR029058">
    <property type="entry name" value="AB_hydrolase_fold"/>
</dbReference>
<dbReference type="AlphaFoldDB" id="A0A6M0QVZ4"/>
<name>A0A6M0QVZ4_9RHOB</name>
<dbReference type="RefSeq" id="WP_164625700.1">
    <property type="nucleotide sequence ID" value="NZ_JAAIVJ010000006.1"/>
</dbReference>
<dbReference type="Proteomes" id="UP000477782">
    <property type="component" value="Unassembled WGS sequence"/>
</dbReference>
<dbReference type="EMBL" id="JAAIVJ010000006">
    <property type="protein sequence ID" value="NEY90843.1"/>
    <property type="molecule type" value="Genomic_DNA"/>
</dbReference>